<evidence type="ECO:0000259" key="3">
    <source>
        <dbReference type="PROSITE" id="PS50020"/>
    </source>
</evidence>
<dbReference type="InterPro" id="IPR050188">
    <property type="entry name" value="RluA_PseudoU_synthase"/>
</dbReference>
<feature type="domain" description="WW" evidence="3">
    <location>
        <begin position="907"/>
        <end position="942"/>
    </location>
</feature>
<proteinExistence type="inferred from homology"/>
<dbReference type="Pfam" id="PF00397">
    <property type="entry name" value="WW"/>
    <property type="match status" value="1"/>
</dbReference>
<evidence type="ECO:0000256" key="2">
    <source>
        <dbReference type="SAM" id="MobiDB-lite"/>
    </source>
</evidence>
<evidence type="ECO:0000256" key="1">
    <source>
        <dbReference type="ARBA" id="ARBA00010876"/>
    </source>
</evidence>
<dbReference type="CDD" id="cd02869">
    <property type="entry name" value="PseudoU_synth_RluA_like"/>
    <property type="match status" value="1"/>
</dbReference>
<dbReference type="SUPFAM" id="SSF51045">
    <property type="entry name" value="WW domain"/>
    <property type="match status" value="1"/>
</dbReference>
<dbReference type="GO" id="GO:0000455">
    <property type="term" value="P:enzyme-directed rRNA pseudouridine synthesis"/>
    <property type="evidence" value="ECO:0007669"/>
    <property type="project" value="TreeGrafter"/>
</dbReference>
<accession>A0A7S1Q9C9</accession>
<dbReference type="InterPro" id="IPR036020">
    <property type="entry name" value="WW_dom_sf"/>
</dbReference>
<dbReference type="Gene3D" id="3.30.2350.10">
    <property type="entry name" value="Pseudouridine synthase"/>
    <property type="match status" value="1"/>
</dbReference>
<dbReference type="Gene3D" id="2.20.70.10">
    <property type="match status" value="2"/>
</dbReference>
<organism evidence="4">
    <name type="scientific">Alexandrium catenella</name>
    <name type="common">Red tide dinoflagellate</name>
    <name type="synonym">Gonyaulax catenella</name>
    <dbReference type="NCBI Taxonomy" id="2925"/>
    <lineage>
        <taxon>Eukaryota</taxon>
        <taxon>Sar</taxon>
        <taxon>Alveolata</taxon>
        <taxon>Dinophyceae</taxon>
        <taxon>Gonyaulacales</taxon>
        <taxon>Pyrocystaceae</taxon>
        <taxon>Alexandrium</taxon>
    </lineage>
</organism>
<dbReference type="GO" id="GO:0009982">
    <property type="term" value="F:pseudouridine synthase activity"/>
    <property type="evidence" value="ECO:0007669"/>
    <property type="project" value="InterPro"/>
</dbReference>
<dbReference type="EMBL" id="HBGE01033941">
    <property type="protein sequence ID" value="CAD9127667.1"/>
    <property type="molecule type" value="Transcribed_RNA"/>
</dbReference>
<dbReference type="GO" id="GO:0003723">
    <property type="term" value="F:RNA binding"/>
    <property type="evidence" value="ECO:0007669"/>
    <property type="project" value="InterPro"/>
</dbReference>
<dbReference type="PANTHER" id="PTHR21600:SF87">
    <property type="entry name" value="RNA PSEUDOURIDYLATE SYNTHASE DOMAIN-CONTAINING PROTEIN 1"/>
    <property type="match status" value="1"/>
</dbReference>
<feature type="compositionally biased region" description="Basic and acidic residues" evidence="2">
    <location>
        <begin position="738"/>
        <end position="751"/>
    </location>
</feature>
<dbReference type="AlphaFoldDB" id="A0A7S1Q9C9"/>
<sequence>MAQNEQSVESVQKITEKSEKARRDFFKTVEKLIKSHGHSDKLMQDTADRAAQEYSKVFGRIGVHPLLHLKGGKKPPRYVIDRDEVWVIYKPPVWKMGGSPDSWRRNVEALVKTSNSLGGAQGTLIASDREETLQEWHGLTQGMMWIDQDEPTDTRWGFIQRLDVETDGPVIIAKTWRAQRCLQVQMKEHVFNKAYMCLVHGRMENRIQHVKCRFAELGSDAMTQVMLKYDNENDPFYDWSSSGRWKGRSVRMAETFVKPMAYYFRKEDGTEYTLVYVNILTGITHQVRITLQSLGHPLVSDDRYLPKDQALSDLKWCPRNFLVEVRSDWFDMCGPYKDEERRRYTRISMENPLPKLLQNKLDMLLLVEKLDPTADLHQGCQYWNIGDEQLMNAYQKDDEYRRKVMRWGQRRGIHLDALDRLLLLPKEEIDDILQNYRSPKDKADPTWVCPKCMGFNQPDRRSANAVTCNGYLGKDCDGSRICEEDMQLPRGWMDYGADPTVHFLMIINPKYLDARRKVLKFARPSWEKPPVEPEGSPCTEDILQVLEAALVLNAKAGGNGIAEEDLPAVPGLENIKLPLACPPEDSVIQRCRLPGRGTCAQWTYVLKGKERIKHVADYSCKTKKLLAPIPVKTDPLPDKLILTKGEKEKKLKREREAEEEEKAKEDRIKEEMGESVDAGKSAKGKWTKKESTSNPGNFYYVNSETSETRVDKPPGFVEAPVVWERIEAKSNKGQFYYHNKDTGETRVDRPSGVEVLNDVSSKGKSQSRKKEDDSDDEGIAWERKESSSKPGNFYYFNPKTGSNEIHPPRVELPWKLLESKSKKGQFYYFNEDTGESDVHPPTSARPATKVGADALERGLKRPRGDGDEARNVAARSEKLPSGWAKKESDKYKGKFYYMNAKTGETSWTRPSEWERQESKSNPGTYYYVNSTTGETSWDKKVMNGK</sequence>
<feature type="compositionally biased region" description="Basic and acidic residues" evidence="2">
    <location>
        <begin position="648"/>
        <end position="672"/>
    </location>
</feature>
<feature type="compositionally biased region" description="Basic and acidic residues" evidence="2">
    <location>
        <begin position="854"/>
        <end position="885"/>
    </location>
</feature>
<dbReference type="Pfam" id="PF00849">
    <property type="entry name" value="PseudoU_synth_2"/>
    <property type="match status" value="1"/>
</dbReference>
<gene>
    <name evidence="4" type="ORF">ACAT0790_LOCUS20541</name>
</gene>
<dbReference type="PROSITE" id="PS50020">
    <property type="entry name" value="WW_DOMAIN_2"/>
    <property type="match status" value="2"/>
</dbReference>
<dbReference type="InterPro" id="IPR001202">
    <property type="entry name" value="WW_dom"/>
</dbReference>
<feature type="compositionally biased region" description="Polar residues" evidence="2">
    <location>
        <begin position="919"/>
        <end position="931"/>
    </location>
</feature>
<feature type="region of interest" description="Disordered" evidence="2">
    <location>
        <begin position="906"/>
        <end position="931"/>
    </location>
</feature>
<feature type="domain" description="WW" evidence="3">
    <location>
        <begin position="877"/>
        <end position="912"/>
    </location>
</feature>
<dbReference type="InterPro" id="IPR006145">
    <property type="entry name" value="PsdUridine_synth_RsuA/RluA"/>
</dbReference>
<name>A0A7S1Q9C9_ALECA</name>
<dbReference type="SMART" id="SM00456">
    <property type="entry name" value="WW"/>
    <property type="match status" value="5"/>
</dbReference>
<dbReference type="CDD" id="cd00201">
    <property type="entry name" value="WW"/>
    <property type="match status" value="2"/>
</dbReference>
<evidence type="ECO:0000313" key="4">
    <source>
        <dbReference type="EMBL" id="CAD9127667.1"/>
    </source>
</evidence>
<comment type="similarity">
    <text evidence="1">Belongs to the pseudouridine synthase RluA family.</text>
</comment>
<feature type="region of interest" description="Disordered" evidence="2">
    <location>
        <begin position="648"/>
        <end position="700"/>
    </location>
</feature>
<dbReference type="PANTHER" id="PTHR21600">
    <property type="entry name" value="MITOCHONDRIAL RNA PSEUDOURIDINE SYNTHASE"/>
    <property type="match status" value="1"/>
</dbReference>
<dbReference type="SUPFAM" id="SSF55120">
    <property type="entry name" value="Pseudouridine synthase"/>
    <property type="match status" value="1"/>
</dbReference>
<feature type="region of interest" description="Disordered" evidence="2">
    <location>
        <begin position="831"/>
        <end position="885"/>
    </location>
</feature>
<feature type="region of interest" description="Disordered" evidence="2">
    <location>
        <begin position="733"/>
        <end position="807"/>
    </location>
</feature>
<protein>
    <recommendedName>
        <fullName evidence="3">WW domain-containing protein</fullName>
    </recommendedName>
</protein>
<reference evidence="4" key="1">
    <citation type="submission" date="2021-01" db="EMBL/GenBank/DDBJ databases">
        <authorList>
            <person name="Corre E."/>
            <person name="Pelletier E."/>
            <person name="Niang G."/>
            <person name="Scheremetjew M."/>
            <person name="Finn R."/>
            <person name="Kale V."/>
            <person name="Holt S."/>
            <person name="Cochrane G."/>
            <person name="Meng A."/>
            <person name="Brown T."/>
            <person name="Cohen L."/>
        </authorList>
    </citation>
    <scope>NUCLEOTIDE SEQUENCE</scope>
    <source>
        <strain evidence="4">OF101</strain>
    </source>
</reference>
<dbReference type="InterPro" id="IPR020103">
    <property type="entry name" value="PsdUridine_synth_cat_dom_sf"/>
</dbReference>